<dbReference type="Pfam" id="PF07247">
    <property type="entry name" value="AATase"/>
    <property type="match status" value="2"/>
</dbReference>
<accession>A0A3N4LBJ0</accession>
<sequence>MEQYFTHGHHINYYTCVVTSAFYIRRAPGSNTNPDPPASHQSLKSLIYSALHNLIPQHPMLSVTIVYEHPSKPYFSALTKVGLDKIVHILPLERDIDEIVQEVICQDFRQQIQAGGPCWRVVVVRGVVDKISGFWVVFAFHHALSDGLGGFVIHKDLLQSLNNGGLDLGSPISPTVEVQTPKQLTPAMEQIHKLSLGLGYLLKAIRDEYLPFITTPPSNLWICGDPGNSLYFLPPPAGLRTELLTLRIPTEVMRGVLTETKEKRTRVTPLLEAILSLAFLEAFPQCDNIRISIVISVRRWLTKQLEPNGGADNVFGLYVTQISQDFTMAAFDLSKPLPSIYSEAQRARETIDTVLRSYGKNTEGGLLPFVWNLDSHFKRKIGQRRVYSLELSNVGVFKTGAVPSKDKWDIADVRFSQSAYVTGAAVECNIVSLDSGAMALGFTWQEGIMSKEAMKKVLQRVRVLLESVGRRGVVTK</sequence>
<dbReference type="EMBL" id="ML121608">
    <property type="protein sequence ID" value="RPB18839.1"/>
    <property type="molecule type" value="Genomic_DNA"/>
</dbReference>
<evidence type="ECO:0000313" key="1">
    <source>
        <dbReference type="EMBL" id="RPB18839.1"/>
    </source>
</evidence>
<gene>
    <name evidence="1" type="ORF">L211DRAFT_843210</name>
</gene>
<dbReference type="AlphaFoldDB" id="A0A3N4LBJ0"/>
<protein>
    <recommendedName>
        <fullName evidence="3">Alcohol acetyltransferase</fullName>
    </recommendedName>
</protein>
<organism evidence="1 2">
    <name type="scientific">Terfezia boudieri ATCC MYA-4762</name>
    <dbReference type="NCBI Taxonomy" id="1051890"/>
    <lineage>
        <taxon>Eukaryota</taxon>
        <taxon>Fungi</taxon>
        <taxon>Dikarya</taxon>
        <taxon>Ascomycota</taxon>
        <taxon>Pezizomycotina</taxon>
        <taxon>Pezizomycetes</taxon>
        <taxon>Pezizales</taxon>
        <taxon>Pezizaceae</taxon>
        <taxon>Terfezia</taxon>
    </lineage>
</organism>
<dbReference type="PANTHER" id="PTHR28037:SF1">
    <property type="entry name" value="ALCOHOL O-ACETYLTRANSFERASE 1-RELATED"/>
    <property type="match status" value="1"/>
</dbReference>
<dbReference type="Gene3D" id="3.30.559.10">
    <property type="entry name" value="Chloramphenicol acetyltransferase-like domain"/>
    <property type="match status" value="1"/>
</dbReference>
<reference evidence="1 2" key="1">
    <citation type="journal article" date="2018" name="Nat. Ecol. Evol.">
        <title>Pezizomycetes genomes reveal the molecular basis of ectomycorrhizal truffle lifestyle.</title>
        <authorList>
            <person name="Murat C."/>
            <person name="Payen T."/>
            <person name="Noel B."/>
            <person name="Kuo A."/>
            <person name="Morin E."/>
            <person name="Chen J."/>
            <person name="Kohler A."/>
            <person name="Krizsan K."/>
            <person name="Balestrini R."/>
            <person name="Da Silva C."/>
            <person name="Montanini B."/>
            <person name="Hainaut M."/>
            <person name="Levati E."/>
            <person name="Barry K.W."/>
            <person name="Belfiori B."/>
            <person name="Cichocki N."/>
            <person name="Clum A."/>
            <person name="Dockter R.B."/>
            <person name="Fauchery L."/>
            <person name="Guy J."/>
            <person name="Iotti M."/>
            <person name="Le Tacon F."/>
            <person name="Lindquist E.A."/>
            <person name="Lipzen A."/>
            <person name="Malagnac F."/>
            <person name="Mello A."/>
            <person name="Molinier V."/>
            <person name="Miyauchi S."/>
            <person name="Poulain J."/>
            <person name="Riccioni C."/>
            <person name="Rubini A."/>
            <person name="Sitrit Y."/>
            <person name="Splivallo R."/>
            <person name="Traeger S."/>
            <person name="Wang M."/>
            <person name="Zifcakova L."/>
            <person name="Wipf D."/>
            <person name="Zambonelli A."/>
            <person name="Paolocci F."/>
            <person name="Nowrousian M."/>
            <person name="Ottonello S."/>
            <person name="Baldrian P."/>
            <person name="Spatafora J.W."/>
            <person name="Henrissat B."/>
            <person name="Nagy L.G."/>
            <person name="Aury J.M."/>
            <person name="Wincker P."/>
            <person name="Grigoriev I.V."/>
            <person name="Bonfante P."/>
            <person name="Martin F.M."/>
        </authorList>
    </citation>
    <scope>NUCLEOTIDE SEQUENCE [LARGE SCALE GENOMIC DNA]</scope>
    <source>
        <strain evidence="1 2">ATCC MYA-4762</strain>
    </source>
</reference>
<evidence type="ECO:0000313" key="2">
    <source>
        <dbReference type="Proteomes" id="UP000267821"/>
    </source>
</evidence>
<keyword evidence="2" id="KW-1185">Reference proteome</keyword>
<dbReference type="SUPFAM" id="SSF52777">
    <property type="entry name" value="CoA-dependent acyltransferases"/>
    <property type="match status" value="1"/>
</dbReference>
<dbReference type="PANTHER" id="PTHR28037">
    <property type="entry name" value="ALCOHOL O-ACETYLTRANSFERASE 1-RELATED"/>
    <property type="match status" value="1"/>
</dbReference>
<dbReference type="Proteomes" id="UP000267821">
    <property type="component" value="Unassembled WGS sequence"/>
</dbReference>
<evidence type="ECO:0008006" key="3">
    <source>
        <dbReference type="Google" id="ProtNLM"/>
    </source>
</evidence>
<dbReference type="InParanoid" id="A0A3N4LBJ0"/>
<dbReference type="InterPro" id="IPR052058">
    <property type="entry name" value="Alcohol_O-acetyltransferase"/>
</dbReference>
<dbReference type="OrthoDB" id="2150604at2759"/>
<dbReference type="InterPro" id="IPR023213">
    <property type="entry name" value="CAT-like_dom_sf"/>
</dbReference>
<dbReference type="InterPro" id="IPR010828">
    <property type="entry name" value="Atf2/Sli1-like"/>
</dbReference>
<proteinExistence type="predicted"/>
<name>A0A3N4LBJ0_9PEZI</name>
<dbReference type="STRING" id="1051890.A0A3N4LBJ0"/>
<dbReference type="GO" id="GO:0008080">
    <property type="term" value="F:N-acetyltransferase activity"/>
    <property type="evidence" value="ECO:0007669"/>
    <property type="project" value="TreeGrafter"/>
</dbReference>